<dbReference type="EMBL" id="JAWCTQ010000016">
    <property type="protein sequence ID" value="MDT9683312.1"/>
    <property type="molecule type" value="Genomic_DNA"/>
</dbReference>
<accession>A0ABU3QKN4</accession>
<evidence type="ECO:0000313" key="1">
    <source>
        <dbReference type="EMBL" id="MDT9683312.1"/>
    </source>
</evidence>
<dbReference type="RefSeq" id="WP_315878386.1">
    <property type="nucleotide sequence ID" value="NZ_JAWCTQ010000016.1"/>
</dbReference>
<organism evidence="1 2">
    <name type="scientific">Streptomyces tamarix</name>
    <dbReference type="NCBI Taxonomy" id="3078565"/>
    <lineage>
        <taxon>Bacteria</taxon>
        <taxon>Bacillati</taxon>
        <taxon>Actinomycetota</taxon>
        <taxon>Actinomycetes</taxon>
        <taxon>Kitasatosporales</taxon>
        <taxon>Streptomycetaceae</taxon>
        <taxon>Streptomyces</taxon>
    </lineage>
</organism>
<proteinExistence type="predicted"/>
<reference evidence="1 2" key="1">
    <citation type="submission" date="2023-09" db="EMBL/GenBank/DDBJ databases">
        <title>Streptomyces sp. nov.: A antagonism against Alternaria gaisen Producing Streptochlin, Isolated from Tamarix root soil.</title>
        <authorList>
            <person name="Chen Y."/>
        </authorList>
    </citation>
    <scope>NUCLEOTIDE SEQUENCE [LARGE SCALE GENOMIC DNA]</scope>
    <source>
        <strain evidence="1 2">TRM76323</strain>
    </source>
</reference>
<gene>
    <name evidence="1" type="ORF">RND61_14700</name>
</gene>
<sequence>MKIDYIYNLYTQKVKQYLDEGMTLARSNVSIGGLEAHTKLTDGKAFYSVRIENEYLNSITSNEFGEFNNRITLKVIRFTSPSEDFEDNGEVLDTQDFYYLGNLLYTTMEALQLNKQIRAKRMERYEAQTGAIYATTFTTGALDLRGFKRGENTIKTWITNTGLKRRKVSNSNTRKSMTI</sequence>
<keyword evidence="2" id="KW-1185">Reference proteome</keyword>
<protein>
    <submittedName>
        <fullName evidence="1">Uncharacterized protein</fullName>
    </submittedName>
</protein>
<evidence type="ECO:0000313" key="2">
    <source>
        <dbReference type="Proteomes" id="UP001250181"/>
    </source>
</evidence>
<dbReference type="Proteomes" id="UP001250181">
    <property type="component" value="Unassembled WGS sequence"/>
</dbReference>
<name>A0ABU3QKN4_9ACTN</name>
<comment type="caution">
    <text evidence="1">The sequence shown here is derived from an EMBL/GenBank/DDBJ whole genome shotgun (WGS) entry which is preliminary data.</text>
</comment>